<feature type="transmembrane region" description="Helical" evidence="9">
    <location>
        <begin position="236"/>
        <end position="260"/>
    </location>
</feature>
<dbReference type="GO" id="GO:0034220">
    <property type="term" value="P:monoatomic ion transmembrane transport"/>
    <property type="evidence" value="ECO:0007669"/>
    <property type="project" value="UniProtKB-KW"/>
</dbReference>
<evidence type="ECO:0000313" key="11">
    <source>
        <dbReference type="WBParaSite" id="maker-uti_cns_0047867-snap-gene-0.14-mRNA-1"/>
    </source>
</evidence>
<gene>
    <name evidence="9" type="primary">inx</name>
</gene>
<feature type="transmembrane region" description="Helical" evidence="9">
    <location>
        <begin position="34"/>
        <end position="53"/>
    </location>
</feature>
<reference evidence="11" key="1">
    <citation type="submission" date="2016-11" db="UniProtKB">
        <authorList>
            <consortium name="WormBaseParasite"/>
        </authorList>
    </citation>
    <scope>IDENTIFICATION</scope>
</reference>
<dbReference type="AlphaFoldDB" id="A0A1I8JHK3"/>
<keyword evidence="3" id="KW-1003">Cell membrane</keyword>
<evidence type="ECO:0000256" key="9">
    <source>
        <dbReference type="RuleBase" id="RU010713"/>
    </source>
</evidence>
<evidence type="ECO:0000256" key="1">
    <source>
        <dbReference type="ARBA" id="ARBA00004651"/>
    </source>
</evidence>
<dbReference type="Proteomes" id="UP000095280">
    <property type="component" value="Unplaced"/>
</dbReference>
<dbReference type="PANTHER" id="PTHR11893:SF36">
    <property type="entry name" value="INNEXIN-5"/>
    <property type="match status" value="1"/>
</dbReference>
<evidence type="ECO:0000256" key="4">
    <source>
        <dbReference type="ARBA" id="ARBA00022692"/>
    </source>
</evidence>
<dbReference type="InterPro" id="IPR000990">
    <property type="entry name" value="Innexin"/>
</dbReference>
<feature type="transmembrane region" description="Helical" evidence="9">
    <location>
        <begin position="322"/>
        <end position="344"/>
    </location>
</feature>
<evidence type="ECO:0000256" key="3">
    <source>
        <dbReference type="ARBA" id="ARBA00022475"/>
    </source>
</evidence>
<comment type="function">
    <text evidence="9">Structural component of the gap junctions.</text>
</comment>
<evidence type="ECO:0000256" key="2">
    <source>
        <dbReference type="ARBA" id="ARBA00022448"/>
    </source>
</evidence>
<dbReference type="GO" id="GO:0005886">
    <property type="term" value="C:plasma membrane"/>
    <property type="evidence" value="ECO:0007669"/>
    <property type="project" value="UniProtKB-SubCell"/>
</dbReference>
<organism evidence="10 11">
    <name type="scientific">Macrostomum lignano</name>
    <dbReference type="NCBI Taxonomy" id="282301"/>
    <lineage>
        <taxon>Eukaryota</taxon>
        <taxon>Metazoa</taxon>
        <taxon>Spiralia</taxon>
        <taxon>Lophotrochozoa</taxon>
        <taxon>Platyhelminthes</taxon>
        <taxon>Rhabditophora</taxon>
        <taxon>Macrostomorpha</taxon>
        <taxon>Macrostomida</taxon>
        <taxon>Macrostomidae</taxon>
        <taxon>Macrostomum</taxon>
    </lineage>
</organism>
<keyword evidence="5 9" id="KW-1133">Transmembrane helix</keyword>
<evidence type="ECO:0000256" key="5">
    <source>
        <dbReference type="ARBA" id="ARBA00022989"/>
    </source>
</evidence>
<protein>
    <recommendedName>
        <fullName evidence="9">Innexin</fullName>
    </recommendedName>
</protein>
<feature type="transmembrane region" description="Helical" evidence="9">
    <location>
        <begin position="134"/>
        <end position="156"/>
    </location>
</feature>
<keyword evidence="7 9" id="KW-0472">Membrane</keyword>
<comment type="similarity">
    <text evidence="9">Belongs to the pannexin family.</text>
</comment>
<evidence type="ECO:0000313" key="10">
    <source>
        <dbReference type="Proteomes" id="UP000095280"/>
    </source>
</evidence>
<evidence type="ECO:0000256" key="8">
    <source>
        <dbReference type="ARBA" id="ARBA00023303"/>
    </source>
</evidence>
<dbReference type="PRINTS" id="PR01262">
    <property type="entry name" value="INNEXIN"/>
</dbReference>
<dbReference type="PROSITE" id="PS51013">
    <property type="entry name" value="PANNEXIN"/>
    <property type="match status" value="1"/>
</dbReference>
<evidence type="ECO:0000256" key="6">
    <source>
        <dbReference type="ARBA" id="ARBA00023065"/>
    </source>
</evidence>
<accession>A0A1I8JHK3</accession>
<keyword evidence="6 9" id="KW-0406">Ion transport</keyword>
<dbReference type="Pfam" id="PF00876">
    <property type="entry name" value="Innexin"/>
    <property type="match status" value="1"/>
</dbReference>
<comment type="subcellular location">
    <subcellularLocation>
        <location evidence="1 9">Cell membrane</location>
        <topology evidence="1 9">Multi-pass membrane protein</topology>
    </subcellularLocation>
</comment>
<keyword evidence="8 9" id="KW-0407">Ion channel</keyword>
<evidence type="ECO:0000256" key="7">
    <source>
        <dbReference type="ARBA" id="ARBA00023136"/>
    </source>
</evidence>
<dbReference type="GO" id="GO:0005921">
    <property type="term" value="C:gap junction"/>
    <property type="evidence" value="ECO:0007669"/>
    <property type="project" value="UniProtKB-UniRule"/>
</dbReference>
<keyword evidence="10" id="KW-1185">Reference proteome</keyword>
<proteinExistence type="inferred from homology"/>
<dbReference type="GO" id="GO:0005243">
    <property type="term" value="F:gap junction channel activity"/>
    <property type="evidence" value="ECO:0007669"/>
    <property type="project" value="TreeGrafter"/>
</dbReference>
<keyword evidence="2 9" id="KW-0813">Transport</keyword>
<name>A0A1I8JHK3_9PLAT</name>
<sequence>MVMDIGLFGTLRKLKVTSSSLRVDDDFSDRLNHHYSGILLLIFTFIISAKQYVGKALLVLEHVNILSKNQIIIYIITLTGQPLQCWVPATYTKAMEQYAENYCWVQNTYYVPFDSGVPKEHSERRDRKIGYYQWVPFVLACEALLFYLPCILWRLLNWQTGVNFRALSRMALEAQSLAQAEVRARAVHSMASHVHDSITLCGSRPKNSGCCRRIRPCLQQALCFLCSKRHGCYLSYLYLIIKLLYLANCAGQFFLLNAFLGTRQGELFGIELLTSMLSGRNWEESGRFPRVTLCDFWVRTIADNHRHTVQCVLVINIFNEKIFVFLWFWIVLVATLTGLSFIAWTARQLVPASRTRFVVDFIKLANGSSGGGGGGGGGGLRRGEARLARQFAEEHLRSDGVFVLRLMAANAGDVVTASVVKELWSAFKKRYSNCVYDSDIV</sequence>
<dbReference type="PANTHER" id="PTHR11893">
    <property type="entry name" value="INNEXIN"/>
    <property type="match status" value="1"/>
</dbReference>
<keyword evidence="4 9" id="KW-0812">Transmembrane</keyword>
<dbReference type="WBParaSite" id="maker-uti_cns_0047867-snap-gene-0.14-mRNA-1">
    <property type="protein sequence ID" value="maker-uti_cns_0047867-snap-gene-0.14-mRNA-1"/>
    <property type="gene ID" value="maker-uti_cns_0047867-snap-gene-0.14"/>
</dbReference>